<keyword evidence="1" id="KW-1133">Transmembrane helix</keyword>
<evidence type="ECO:0008006" key="5">
    <source>
        <dbReference type="Google" id="ProtNLM"/>
    </source>
</evidence>
<evidence type="ECO:0000313" key="4">
    <source>
        <dbReference type="Proteomes" id="UP000282423"/>
    </source>
</evidence>
<evidence type="ECO:0000313" key="3">
    <source>
        <dbReference type="EMBL" id="RKO70617.1"/>
    </source>
</evidence>
<evidence type="ECO:0000256" key="2">
    <source>
        <dbReference type="SAM" id="SignalP"/>
    </source>
</evidence>
<feature type="chain" id="PRO_5019474696" description="Tetratricopeptide repeat protein" evidence="2">
    <location>
        <begin position="20"/>
        <end position="490"/>
    </location>
</feature>
<keyword evidence="4" id="KW-1185">Reference proteome</keyword>
<dbReference type="RefSeq" id="WP_121125140.1">
    <property type="nucleotide sequence ID" value="NZ_RBWS01000011.1"/>
</dbReference>
<protein>
    <recommendedName>
        <fullName evidence="5">Tetratricopeptide repeat protein</fullName>
    </recommendedName>
</protein>
<dbReference type="SUPFAM" id="SSF48452">
    <property type="entry name" value="TPR-like"/>
    <property type="match status" value="2"/>
</dbReference>
<dbReference type="OrthoDB" id="711632at2"/>
<organism evidence="3 4">
    <name type="scientific">Sphingobacterium puteale</name>
    <dbReference type="NCBI Taxonomy" id="2420510"/>
    <lineage>
        <taxon>Bacteria</taxon>
        <taxon>Pseudomonadati</taxon>
        <taxon>Bacteroidota</taxon>
        <taxon>Sphingobacteriia</taxon>
        <taxon>Sphingobacteriales</taxon>
        <taxon>Sphingobacteriaceae</taxon>
        <taxon>Sphingobacterium</taxon>
    </lineage>
</organism>
<gene>
    <name evidence="3" type="ORF">D7322_15175</name>
</gene>
<dbReference type="EMBL" id="RBWS01000011">
    <property type="protein sequence ID" value="RKO70617.1"/>
    <property type="molecule type" value="Genomic_DNA"/>
</dbReference>
<accession>A0A420VWK7</accession>
<dbReference type="Proteomes" id="UP000282423">
    <property type="component" value="Unassembled WGS sequence"/>
</dbReference>
<dbReference type="AlphaFoldDB" id="A0A420VWK7"/>
<reference evidence="3 4" key="1">
    <citation type="submission" date="2018-10" db="EMBL/GenBank/DDBJ databases">
        <title>Sphingobacterium sp. M05W1-28.</title>
        <authorList>
            <person name="Cai H."/>
        </authorList>
    </citation>
    <scope>NUCLEOTIDE SEQUENCE [LARGE SCALE GENOMIC DNA]</scope>
    <source>
        <strain evidence="3 4">M05W1-28</strain>
    </source>
</reference>
<dbReference type="InterPro" id="IPR016032">
    <property type="entry name" value="Sig_transdc_resp-reg_C-effctor"/>
</dbReference>
<dbReference type="Gene3D" id="1.25.40.10">
    <property type="entry name" value="Tetratricopeptide repeat domain"/>
    <property type="match status" value="2"/>
</dbReference>
<keyword evidence="1" id="KW-0812">Transmembrane</keyword>
<name>A0A420VWK7_9SPHI</name>
<dbReference type="SUPFAM" id="SSF46894">
    <property type="entry name" value="C-terminal effector domain of the bipartite response regulators"/>
    <property type="match status" value="1"/>
</dbReference>
<proteinExistence type="predicted"/>
<keyword evidence="1" id="KW-0472">Membrane</keyword>
<dbReference type="InterPro" id="IPR011990">
    <property type="entry name" value="TPR-like_helical_dom_sf"/>
</dbReference>
<comment type="caution">
    <text evidence="3">The sequence shown here is derived from an EMBL/GenBank/DDBJ whole genome shotgun (WGS) entry which is preliminary data.</text>
</comment>
<sequence>MKKQFLFFILCLFTFTALASDENKKEVDALVNEAKDFQASVNLIQQLDCAMKALDLATKYEYDEGKARAQFWIADALLYIGLFKESFKAIESLQATKFYQNDAQMQGEIHGMKGKCYMYLGLTHQAIQEFQLQLAAAKKLEDEKQKKLSVYAYGNLSTIFNRTDKLDSLMKYNQLQLETLKGLNEKENALLFIGVYDDMGSFYTKKLDFPKAAYYLKESLKLVEKYKVPVYYNTMTYLGNLEQEKENYKEGLVFFEKSLANKKAVGNREAIRNSYRFLADYYAYYKLGDAKAQEYEFAFSRLNDSLEKENRQVMDMVLARILNSKDKEAAKKVSQSSRISMIVLVLFILSSVFFTWRVRQNRKIIVQKEEALQETEVINRELVEQIGDNKFNNLIDLAKSNNPEFLTLFTELYPQFIQELKTYDPNLRSTELEFCAMAFLNFSTKNISEYTYVTVRAVQVRKNRLRKKFDIPSDADFNTWMRELGEKSVR</sequence>
<evidence type="ECO:0000256" key="1">
    <source>
        <dbReference type="SAM" id="Phobius"/>
    </source>
</evidence>
<feature type="transmembrane region" description="Helical" evidence="1">
    <location>
        <begin position="339"/>
        <end position="358"/>
    </location>
</feature>
<feature type="signal peptide" evidence="2">
    <location>
        <begin position="1"/>
        <end position="19"/>
    </location>
</feature>
<dbReference type="GO" id="GO:0003677">
    <property type="term" value="F:DNA binding"/>
    <property type="evidence" value="ECO:0007669"/>
    <property type="project" value="InterPro"/>
</dbReference>
<keyword evidence="2" id="KW-0732">Signal</keyword>
<dbReference type="GO" id="GO:0006355">
    <property type="term" value="P:regulation of DNA-templated transcription"/>
    <property type="evidence" value="ECO:0007669"/>
    <property type="project" value="InterPro"/>
</dbReference>